<name>L0FYW6_ECHVK</name>
<protein>
    <submittedName>
        <fullName evidence="1">Uncharacterized protein</fullName>
    </submittedName>
</protein>
<dbReference type="AlphaFoldDB" id="L0FYW6"/>
<keyword evidence="2" id="KW-1185">Reference proteome</keyword>
<dbReference type="HOGENOM" id="CLU_3232801_0_0_10"/>
<dbReference type="KEGG" id="evi:Echvi_1570"/>
<gene>
    <name evidence="1" type="ordered locus">Echvi_1570</name>
</gene>
<dbReference type="STRING" id="926556.Echvi_1570"/>
<dbReference type="EMBL" id="CP003346">
    <property type="protein sequence ID" value="AGA77835.1"/>
    <property type="molecule type" value="Genomic_DNA"/>
</dbReference>
<dbReference type="Proteomes" id="UP000010796">
    <property type="component" value="Chromosome"/>
</dbReference>
<reference evidence="2" key="1">
    <citation type="submission" date="2012-02" db="EMBL/GenBank/DDBJ databases">
        <title>The complete genome of Echinicola vietnamensis DSM 17526.</title>
        <authorList>
            <person name="Lucas S."/>
            <person name="Copeland A."/>
            <person name="Lapidus A."/>
            <person name="Glavina del Rio T."/>
            <person name="Dalin E."/>
            <person name="Tice H."/>
            <person name="Bruce D."/>
            <person name="Goodwin L."/>
            <person name="Pitluck S."/>
            <person name="Peters L."/>
            <person name="Ovchinnikova G."/>
            <person name="Teshima H."/>
            <person name="Kyrpides N."/>
            <person name="Mavromatis K."/>
            <person name="Ivanova N."/>
            <person name="Brettin T."/>
            <person name="Detter J.C."/>
            <person name="Han C."/>
            <person name="Larimer F."/>
            <person name="Land M."/>
            <person name="Hauser L."/>
            <person name="Markowitz V."/>
            <person name="Cheng J.-F."/>
            <person name="Hugenholtz P."/>
            <person name="Woyke T."/>
            <person name="Wu D."/>
            <person name="Brambilla E."/>
            <person name="Klenk H.-P."/>
            <person name="Eisen J.A."/>
        </authorList>
    </citation>
    <scope>NUCLEOTIDE SEQUENCE [LARGE SCALE GENOMIC DNA]</scope>
    <source>
        <strain evidence="2">DSM 17526 / LMG 23754 / KMM 6221</strain>
    </source>
</reference>
<accession>L0FYW6</accession>
<evidence type="ECO:0000313" key="2">
    <source>
        <dbReference type="Proteomes" id="UP000010796"/>
    </source>
</evidence>
<sequence>MVYFTYLSPDQTVPYSPLGLLQYQMLNSMVQDECFGGQTYIGN</sequence>
<organism evidence="1 2">
    <name type="scientific">Echinicola vietnamensis (strain DSM 17526 / LMG 23754 / KMM 6221)</name>
    <dbReference type="NCBI Taxonomy" id="926556"/>
    <lineage>
        <taxon>Bacteria</taxon>
        <taxon>Pseudomonadati</taxon>
        <taxon>Bacteroidota</taxon>
        <taxon>Cytophagia</taxon>
        <taxon>Cytophagales</taxon>
        <taxon>Cyclobacteriaceae</taxon>
        <taxon>Echinicola</taxon>
    </lineage>
</organism>
<evidence type="ECO:0000313" key="1">
    <source>
        <dbReference type="EMBL" id="AGA77835.1"/>
    </source>
</evidence>
<proteinExistence type="predicted"/>